<evidence type="ECO:0000256" key="4">
    <source>
        <dbReference type="ARBA" id="ARBA00022490"/>
    </source>
</evidence>
<keyword evidence="6" id="KW-0677">Repeat</keyword>
<feature type="domain" description="Ig-like" evidence="10">
    <location>
        <begin position="57"/>
        <end position="131"/>
    </location>
</feature>
<dbReference type="Gene3D" id="2.60.40.10">
    <property type="entry name" value="Immunoglobulins"/>
    <property type="match status" value="1"/>
</dbReference>
<evidence type="ECO:0000256" key="6">
    <source>
        <dbReference type="ARBA" id="ARBA00022737"/>
    </source>
</evidence>
<accession>A0A8S4A0G0</accession>
<dbReference type="GO" id="GO:0005737">
    <property type="term" value="C:cytoplasm"/>
    <property type="evidence" value="ECO:0007669"/>
    <property type="project" value="UniProtKB-SubCell"/>
</dbReference>
<comment type="subcellular location">
    <subcellularLocation>
        <location evidence="2">Cytoplasm</location>
    </subcellularLocation>
    <subcellularLocation>
        <location evidence="1">Nucleus</location>
    </subcellularLocation>
</comment>
<name>A0A8S4A0G0_9EUPU</name>
<evidence type="ECO:0000256" key="1">
    <source>
        <dbReference type="ARBA" id="ARBA00004123"/>
    </source>
</evidence>
<dbReference type="InterPro" id="IPR007110">
    <property type="entry name" value="Ig-like_dom"/>
</dbReference>
<comment type="caution">
    <text evidence="11">The sequence shown here is derived from an EMBL/GenBank/DDBJ whole genome shotgun (WGS) entry which is preliminary data.</text>
</comment>
<dbReference type="InterPro" id="IPR013098">
    <property type="entry name" value="Ig_I-set"/>
</dbReference>
<evidence type="ECO:0000256" key="5">
    <source>
        <dbReference type="ARBA" id="ARBA00022553"/>
    </source>
</evidence>
<dbReference type="EMBL" id="CAJHNH020006512">
    <property type="protein sequence ID" value="CAG5133822.1"/>
    <property type="molecule type" value="Genomic_DNA"/>
</dbReference>
<evidence type="ECO:0000256" key="3">
    <source>
        <dbReference type="ARBA" id="ARBA00006692"/>
    </source>
</evidence>
<evidence type="ECO:0000259" key="10">
    <source>
        <dbReference type="PROSITE" id="PS50835"/>
    </source>
</evidence>
<evidence type="ECO:0000256" key="7">
    <source>
        <dbReference type="ARBA" id="ARBA00023157"/>
    </source>
</evidence>
<gene>
    <name evidence="11" type="ORF">CUNI_LOCUS19380</name>
</gene>
<keyword evidence="7" id="KW-1015">Disulfide bond</keyword>
<dbReference type="Pfam" id="PF07679">
    <property type="entry name" value="I-set"/>
    <property type="match status" value="1"/>
</dbReference>
<proteinExistence type="inferred from homology"/>
<dbReference type="InterPro" id="IPR052385">
    <property type="entry name" value="Obscurin/Obscurin-like_Reg"/>
</dbReference>
<protein>
    <recommendedName>
        <fullName evidence="10">Ig-like domain-containing protein</fullName>
    </recommendedName>
</protein>
<evidence type="ECO:0000256" key="9">
    <source>
        <dbReference type="ARBA" id="ARBA00023319"/>
    </source>
</evidence>
<feature type="non-terminal residue" evidence="11">
    <location>
        <position position="1"/>
    </location>
</feature>
<dbReference type="FunFam" id="2.60.40.10:FF:000050">
    <property type="entry name" value="Titin isoform B"/>
    <property type="match status" value="1"/>
</dbReference>
<dbReference type="PANTHER" id="PTHR35971">
    <property type="entry name" value="SI:DKEY-31G6.6"/>
    <property type="match status" value="1"/>
</dbReference>
<dbReference type="PANTHER" id="PTHR35971:SF5">
    <property type="entry name" value="OBSCURIN LIKE CYTOSKELETAL ADAPTOR 1"/>
    <property type="match status" value="1"/>
</dbReference>
<dbReference type="GO" id="GO:0005634">
    <property type="term" value="C:nucleus"/>
    <property type="evidence" value="ECO:0007669"/>
    <property type="project" value="UniProtKB-SubCell"/>
</dbReference>
<dbReference type="CDD" id="cd00096">
    <property type="entry name" value="Ig"/>
    <property type="match status" value="1"/>
</dbReference>
<feature type="non-terminal residue" evidence="11">
    <location>
        <position position="191"/>
    </location>
</feature>
<keyword evidence="5" id="KW-0597">Phosphoprotein</keyword>
<comment type="similarity">
    <text evidence="3">Belongs to the protein kinase superfamily. CAMK Ser/Thr protein kinase family.</text>
</comment>
<dbReference type="AlphaFoldDB" id="A0A8S4A0G0"/>
<organism evidence="11 12">
    <name type="scientific">Candidula unifasciata</name>
    <dbReference type="NCBI Taxonomy" id="100452"/>
    <lineage>
        <taxon>Eukaryota</taxon>
        <taxon>Metazoa</taxon>
        <taxon>Spiralia</taxon>
        <taxon>Lophotrochozoa</taxon>
        <taxon>Mollusca</taxon>
        <taxon>Gastropoda</taxon>
        <taxon>Heterobranchia</taxon>
        <taxon>Euthyneura</taxon>
        <taxon>Panpulmonata</taxon>
        <taxon>Eupulmonata</taxon>
        <taxon>Stylommatophora</taxon>
        <taxon>Helicina</taxon>
        <taxon>Helicoidea</taxon>
        <taxon>Geomitridae</taxon>
        <taxon>Candidula</taxon>
    </lineage>
</organism>
<dbReference type="Proteomes" id="UP000678393">
    <property type="component" value="Unassembled WGS sequence"/>
</dbReference>
<sequence>PSVEVEAPVKKALLDVDALEAQQQQRRSSMQTRRVSLAEAISDWPTLMPRKIKKEEPDKFNEEMHDIRTLEGTKSVTFVAEFCKPDAKLKWLKNKLEIFHGHKYHFETDHDDYKLTINNVKLEDAGKYTCQCNSVSTSAWLYVDAREPEYYFTQKLPETYKFPRKKGGSMECFVSDPRARVKWLKGDEVLE</sequence>
<reference evidence="11" key="1">
    <citation type="submission" date="2021-04" db="EMBL/GenBank/DDBJ databases">
        <authorList>
            <consortium name="Molecular Ecology Group"/>
        </authorList>
    </citation>
    <scope>NUCLEOTIDE SEQUENCE</scope>
</reference>
<keyword evidence="8" id="KW-0539">Nucleus</keyword>
<evidence type="ECO:0000256" key="8">
    <source>
        <dbReference type="ARBA" id="ARBA00023242"/>
    </source>
</evidence>
<evidence type="ECO:0000256" key="2">
    <source>
        <dbReference type="ARBA" id="ARBA00004496"/>
    </source>
</evidence>
<dbReference type="InterPro" id="IPR036179">
    <property type="entry name" value="Ig-like_dom_sf"/>
</dbReference>
<dbReference type="SUPFAM" id="SSF48726">
    <property type="entry name" value="Immunoglobulin"/>
    <property type="match status" value="1"/>
</dbReference>
<evidence type="ECO:0000313" key="12">
    <source>
        <dbReference type="Proteomes" id="UP000678393"/>
    </source>
</evidence>
<keyword evidence="9" id="KW-0393">Immunoglobulin domain</keyword>
<keyword evidence="12" id="KW-1185">Reference proteome</keyword>
<dbReference type="InterPro" id="IPR013783">
    <property type="entry name" value="Ig-like_fold"/>
</dbReference>
<keyword evidence="4" id="KW-0963">Cytoplasm</keyword>
<dbReference type="OrthoDB" id="6154713at2759"/>
<evidence type="ECO:0000313" key="11">
    <source>
        <dbReference type="EMBL" id="CAG5133822.1"/>
    </source>
</evidence>
<dbReference type="PROSITE" id="PS50835">
    <property type="entry name" value="IG_LIKE"/>
    <property type="match status" value="1"/>
</dbReference>